<comment type="similarity">
    <text evidence="2">Belongs to the NAD(P)-dependent epimerase/dehydratase family.</text>
</comment>
<dbReference type="InterPro" id="IPR013445">
    <property type="entry name" value="CDP_4_6_deHydtase"/>
</dbReference>
<keyword evidence="4" id="KW-0456">Lyase</keyword>
<comment type="caution">
    <text evidence="4">The sequence shown here is derived from an EMBL/GenBank/DDBJ whole genome shotgun (WGS) entry which is preliminary data.</text>
</comment>
<dbReference type="EMBL" id="JAOVZQ010000001">
    <property type="protein sequence ID" value="MCY0093347.1"/>
    <property type="molecule type" value="Genomic_DNA"/>
</dbReference>
<evidence type="ECO:0000313" key="5">
    <source>
        <dbReference type="Proteomes" id="UP001081283"/>
    </source>
</evidence>
<gene>
    <name evidence="4" type="primary">rfbG</name>
    <name evidence="4" type="ORF">OEG82_04800</name>
</gene>
<dbReference type="EC" id="4.2.1.45" evidence="4"/>
<evidence type="ECO:0000313" key="4">
    <source>
        <dbReference type="EMBL" id="MCY0093347.1"/>
    </source>
</evidence>
<keyword evidence="5" id="KW-1185">Reference proteome</keyword>
<name>A0ABT3YCD8_9HYPH</name>
<dbReference type="Proteomes" id="UP001081283">
    <property type="component" value="Unassembled WGS sequence"/>
</dbReference>
<evidence type="ECO:0000259" key="3">
    <source>
        <dbReference type="Pfam" id="PF01370"/>
    </source>
</evidence>
<dbReference type="PANTHER" id="PTHR43000">
    <property type="entry name" value="DTDP-D-GLUCOSE 4,6-DEHYDRATASE-RELATED"/>
    <property type="match status" value="1"/>
</dbReference>
<dbReference type="NCBIfam" id="TIGR02622">
    <property type="entry name" value="CDP_4_6_dhtase"/>
    <property type="match status" value="1"/>
</dbReference>
<dbReference type="InterPro" id="IPR036291">
    <property type="entry name" value="NAD(P)-bd_dom_sf"/>
</dbReference>
<dbReference type="GO" id="GO:0047733">
    <property type="term" value="F:CDP-glucose 4,6-dehydratase activity"/>
    <property type="evidence" value="ECO:0007669"/>
    <property type="project" value="UniProtKB-EC"/>
</dbReference>
<dbReference type="Gene3D" id="3.90.25.10">
    <property type="entry name" value="UDP-galactose 4-epimerase, domain 1"/>
    <property type="match status" value="1"/>
</dbReference>
<evidence type="ECO:0000256" key="2">
    <source>
        <dbReference type="ARBA" id="ARBA00007637"/>
    </source>
</evidence>
<dbReference type="SUPFAM" id="SSF51735">
    <property type="entry name" value="NAD(P)-binding Rossmann-fold domains"/>
    <property type="match status" value="1"/>
</dbReference>
<dbReference type="Pfam" id="PF01370">
    <property type="entry name" value="Epimerase"/>
    <property type="match status" value="1"/>
</dbReference>
<protein>
    <submittedName>
        <fullName evidence="4">CDP-glucose 4,6-dehydratase</fullName>
        <ecNumber evidence="4">4.2.1.45</ecNumber>
    </submittedName>
</protein>
<dbReference type="Gene3D" id="3.40.50.720">
    <property type="entry name" value="NAD(P)-binding Rossmann-like Domain"/>
    <property type="match status" value="1"/>
</dbReference>
<dbReference type="RefSeq" id="WP_267611309.1">
    <property type="nucleotide sequence ID" value="NZ_JAOVZQ010000001.1"/>
</dbReference>
<accession>A0ABT3YCD8</accession>
<organism evidence="4 5">
    <name type="scientific">Hoeflea ulvae</name>
    <dbReference type="NCBI Taxonomy" id="2983764"/>
    <lineage>
        <taxon>Bacteria</taxon>
        <taxon>Pseudomonadati</taxon>
        <taxon>Pseudomonadota</taxon>
        <taxon>Alphaproteobacteria</taxon>
        <taxon>Hyphomicrobiales</taxon>
        <taxon>Rhizobiaceae</taxon>
        <taxon>Hoeflea</taxon>
    </lineage>
</organism>
<comment type="pathway">
    <text evidence="1">Bacterial outer membrane biogenesis; LPS O-antigen biosynthesis.</text>
</comment>
<dbReference type="InterPro" id="IPR001509">
    <property type="entry name" value="Epimerase_deHydtase"/>
</dbReference>
<feature type="domain" description="NAD-dependent epimerase/dehydratase" evidence="3">
    <location>
        <begin position="32"/>
        <end position="267"/>
    </location>
</feature>
<evidence type="ECO:0000256" key="1">
    <source>
        <dbReference type="ARBA" id="ARBA00005125"/>
    </source>
</evidence>
<proteinExistence type="inferred from homology"/>
<reference evidence="4" key="1">
    <citation type="submission" date="2022-10" db="EMBL/GenBank/DDBJ databases">
        <title>Hoeflea sp. J2-29, isolated from marine algae.</title>
        <authorList>
            <person name="Kristyanto S."/>
            <person name="Kim J.M."/>
            <person name="Jeon C.O."/>
        </authorList>
    </citation>
    <scope>NUCLEOTIDE SEQUENCE</scope>
    <source>
        <strain evidence="4">J2-29</strain>
    </source>
</reference>
<sequence>MEKLVGGEKLVGTDKPARHALPDPDFWRGRKVLLTGHTGFKGAWLLHWLEAMGADVTGCSLPPEQPAALFPLLHSDNRLAGEIADIRDAHELNNLVERARPDIVFHLAAQSLVRRGYADPGSTFATNVAGTNNLLQALAEVGTARAIVVTTTDKVYRNSGDGHRFRETDPLGGHDPYSASKAACEMVVAGWRGRFEAAGCGVATARAGNVIGGGDWAEDRLFPDAIRAWSRGEAIAVRRPLATRPWQHVLEPLRGYLVLAERLASGAALAPAYNFGPTEDSATVRDVLALAASHFDGAGIDWAESPDGPAEAEALALDPSLAASDLAVSGLWGLEQTVSLTARWYRALLNGGAARNLCEADCNAYVEAASGADR</sequence>